<dbReference type="Gene3D" id="3.30.420.10">
    <property type="entry name" value="Ribonuclease H-like superfamily/Ribonuclease H"/>
    <property type="match status" value="1"/>
</dbReference>
<evidence type="ECO:0000313" key="1">
    <source>
        <dbReference type="EMBL" id="MBB4017360.1"/>
    </source>
</evidence>
<dbReference type="GO" id="GO:0003676">
    <property type="term" value="F:nucleic acid binding"/>
    <property type="evidence" value="ECO:0007669"/>
    <property type="project" value="InterPro"/>
</dbReference>
<name>A0A840BWN7_9HYPH</name>
<comment type="caution">
    <text evidence="1">The sequence shown here is derived from an EMBL/GenBank/DDBJ whole genome shotgun (WGS) entry which is preliminary data.</text>
</comment>
<dbReference type="SUPFAM" id="SSF53098">
    <property type="entry name" value="Ribonuclease H-like"/>
    <property type="match status" value="1"/>
</dbReference>
<dbReference type="AlphaFoldDB" id="A0A840BWN7"/>
<gene>
    <name evidence="1" type="ORF">GGR16_002389</name>
</gene>
<sequence>MLIWTLDLGGRTGWAMGPAGKRPTSGSWVLKGDDDTREEAWARLGRRLRDHLSVERPDLIVIEAALEPGGQKSGHAAANTFGYLGAVYAVAGCYRVRVAAAHAQSISKHFIGRGRVGDRKLKKQLFIDRCHLLGLLDRDCRDDNRADAVALHDYASARWGRAAPKELVLFGGSP</sequence>
<reference evidence="1 2" key="1">
    <citation type="submission" date="2020-08" db="EMBL/GenBank/DDBJ databases">
        <title>Genomic Encyclopedia of Type Strains, Phase IV (KMG-IV): sequencing the most valuable type-strain genomes for metagenomic binning, comparative biology and taxonomic classification.</title>
        <authorList>
            <person name="Goeker M."/>
        </authorList>
    </citation>
    <scope>NUCLEOTIDE SEQUENCE [LARGE SCALE GENOMIC DNA]</scope>
    <source>
        <strain evidence="1 2">DSM 103737</strain>
    </source>
</reference>
<organism evidence="1 2">
    <name type="scientific">Chelatococcus caeni</name>
    <dbReference type="NCBI Taxonomy" id="1348468"/>
    <lineage>
        <taxon>Bacteria</taxon>
        <taxon>Pseudomonadati</taxon>
        <taxon>Pseudomonadota</taxon>
        <taxon>Alphaproteobacteria</taxon>
        <taxon>Hyphomicrobiales</taxon>
        <taxon>Chelatococcaceae</taxon>
        <taxon>Chelatococcus</taxon>
    </lineage>
</organism>
<proteinExistence type="predicted"/>
<keyword evidence="2" id="KW-1185">Reference proteome</keyword>
<dbReference type="Proteomes" id="UP000577362">
    <property type="component" value="Unassembled WGS sequence"/>
</dbReference>
<dbReference type="InterPro" id="IPR036397">
    <property type="entry name" value="RNaseH_sf"/>
</dbReference>
<protein>
    <submittedName>
        <fullName evidence="1">Uncharacterized protein</fullName>
    </submittedName>
</protein>
<accession>A0A840BWN7</accession>
<dbReference type="EMBL" id="JACIEN010000002">
    <property type="protein sequence ID" value="MBB4017360.1"/>
    <property type="molecule type" value="Genomic_DNA"/>
</dbReference>
<dbReference type="RefSeq" id="WP_183316717.1">
    <property type="nucleotide sequence ID" value="NZ_JACIEN010000002.1"/>
</dbReference>
<evidence type="ECO:0000313" key="2">
    <source>
        <dbReference type="Proteomes" id="UP000577362"/>
    </source>
</evidence>
<dbReference type="InterPro" id="IPR012337">
    <property type="entry name" value="RNaseH-like_sf"/>
</dbReference>